<dbReference type="EMBL" id="SDIL01000031">
    <property type="protein sequence ID" value="RXK39458.1"/>
    <property type="molecule type" value="Genomic_DNA"/>
</dbReference>
<dbReference type="InParanoid" id="A0A4Q1BNL1"/>
<sequence length="209" mass="23829">MPPTTDFIISIYPSDTSSNPRSDTSSPRCYIDEQEVEEPASSLDLLQAFIDNGWTDQDLVDLKPLFTCCMPNCNQLISNLPRSSTSTELLESLIARSNFLLEEERGLMSLCPHHSIEGEKLILIPDEDMDDHQVITCQWCLSQPTVWVELPSGRFAPRYKSYYGGIDFMFCSLVCALEFLRDNPQSTAVDAKFLRSRLHLDGWKHDWDV</sequence>
<accession>A0A4Q1BNL1</accession>
<gene>
    <name evidence="1" type="ORF">M231_03291</name>
</gene>
<comment type="caution">
    <text evidence="1">The sequence shown here is derived from an EMBL/GenBank/DDBJ whole genome shotgun (WGS) entry which is preliminary data.</text>
</comment>
<organism evidence="1 2">
    <name type="scientific">Tremella mesenterica</name>
    <name type="common">Jelly fungus</name>
    <dbReference type="NCBI Taxonomy" id="5217"/>
    <lineage>
        <taxon>Eukaryota</taxon>
        <taxon>Fungi</taxon>
        <taxon>Dikarya</taxon>
        <taxon>Basidiomycota</taxon>
        <taxon>Agaricomycotina</taxon>
        <taxon>Tremellomycetes</taxon>
        <taxon>Tremellales</taxon>
        <taxon>Tremellaceae</taxon>
        <taxon>Tremella</taxon>
    </lineage>
</organism>
<evidence type="ECO:0000313" key="2">
    <source>
        <dbReference type="Proteomes" id="UP000289152"/>
    </source>
</evidence>
<protein>
    <submittedName>
        <fullName evidence="1">Uncharacterized protein</fullName>
    </submittedName>
</protein>
<proteinExistence type="predicted"/>
<evidence type="ECO:0000313" key="1">
    <source>
        <dbReference type="EMBL" id="RXK39458.1"/>
    </source>
</evidence>
<reference evidence="1 2" key="1">
    <citation type="submission" date="2016-06" db="EMBL/GenBank/DDBJ databases">
        <title>Evolution of pathogenesis and genome organization in the Tremellales.</title>
        <authorList>
            <person name="Cuomo C."/>
            <person name="Litvintseva A."/>
            <person name="Heitman J."/>
            <person name="Chen Y."/>
            <person name="Sun S."/>
            <person name="Springer D."/>
            <person name="Dromer F."/>
            <person name="Young S."/>
            <person name="Zeng Q."/>
            <person name="Chapman S."/>
            <person name="Gujja S."/>
            <person name="Saif S."/>
            <person name="Birren B."/>
        </authorList>
    </citation>
    <scope>NUCLEOTIDE SEQUENCE [LARGE SCALE GENOMIC DNA]</scope>
    <source>
        <strain evidence="1 2">ATCC 28783</strain>
    </source>
</reference>
<keyword evidence="2" id="KW-1185">Reference proteome</keyword>
<dbReference type="VEuPathDB" id="FungiDB:TREMEDRAFT_60789"/>
<dbReference type="AlphaFoldDB" id="A0A4Q1BNL1"/>
<name>A0A4Q1BNL1_TREME</name>
<dbReference type="Proteomes" id="UP000289152">
    <property type="component" value="Unassembled WGS sequence"/>
</dbReference>